<dbReference type="eggNOG" id="COG4625">
    <property type="taxonomic scope" value="Bacteria"/>
</dbReference>
<dbReference type="GO" id="GO:0019867">
    <property type="term" value="C:outer membrane"/>
    <property type="evidence" value="ECO:0007669"/>
    <property type="project" value="InterPro"/>
</dbReference>
<dbReference type="InterPro" id="IPR013425">
    <property type="entry name" value="Autotrns_rpt"/>
</dbReference>
<dbReference type="NCBIfam" id="TIGR02601">
    <property type="entry name" value="autotrns_rpt"/>
    <property type="match status" value="1"/>
</dbReference>
<accession>B4D0X9</accession>
<dbReference type="InParanoid" id="B4D0X9"/>
<keyword evidence="1 2" id="KW-0732">Signal</keyword>
<dbReference type="SUPFAM" id="SSF51126">
    <property type="entry name" value="Pectin lyase-like"/>
    <property type="match status" value="1"/>
</dbReference>
<feature type="chain" id="PRO_5002800369" evidence="2">
    <location>
        <begin position="31"/>
        <end position="874"/>
    </location>
</feature>
<dbReference type="EMBL" id="ABVL01000006">
    <property type="protein sequence ID" value="EDY19991.1"/>
    <property type="molecule type" value="Genomic_DNA"/>
</dbReference>
<dbReference type="Pfam" id="PF03797">
    <property type="entry name" value="Autotransporter"/>
    <property type="match status" value="1"/>
</dbReference>
<dbReference type="InterPro" id="IPR036709">
    <property type="entry name" value="Autotransporte_beta_dom_sf"/>
</dbReference>
<dbReference type="InterPro" id="IPR051551">
    <property type="entry name" value="Autotransporter_adhesion"/>
</dbReference>
<proteinExistence type="predicted"/>
<protein>
    <submittedName>
        <fullName evidence="4">Outer membrane autotransporter barrel domain protein</fullName>
    </submittedName>
</protein>
<evidence type="ECO:0000256" key="1">
    <source>
        <dbReference type="ARBA" id="ARBA00022729"/>
    </source>
</evidence>
<name>B4D0X9_9BACT</name>
<dbReference type="PANTHER" id="PTHR35037:SF3">
    <property type="entry name" value="C-TERMINAL REGION OF AIDA-LIKE PROTEIN"/>
    <property type="match status" value="1"/>
</dbReference>
<dbReference type="InterPro" id="IPR005546">
    <property type="entry name" value="Autotransporte_beta"/>
</dbReference>
<dbReference type="PANTHER" id="PTHR35037">
    <property type="entry name" value="C-TERMINAL REGION OF AIDA-LIKE PROTEIN"/>
    <property type="match status" value="1"/>
</dbReference>
<evidence type="ECO:0000259" key="3">
    <source>
        <dbReference type="PROSITE" id="PS51208"/>
    </source>
</evidence>
<evidence type="ECO:0000313" key="4">
    <source>
        <dbReference type="EMBL" id="EDY19991.1"/>
    </source>
</evidence>
<evidence type="ECO:0000313" key="5">
    <source>
        <dbReference type="Proteomes" id="UP000005824"/>
    </source>
</evidence>
<dbReference type="InterPro" id="IPR011050">
    <property type="entry name" value="Pectin_lyase_fold/virulence"/>
</dbReference>
<dbReference type="SUPFAM" id="SSF103515">
    <property type="entry name" value="Autotransporter"/>
    <property type="match status" value="1"/>
</dbReference>
<dbReference type="FunCoup" id="B4D0X9">
    <property type="interactions" value="2"/>
</dbReference>
<dbReference type="RefSeq" id="WP_006979905.1">
    <property type="nucleotide sequence ID" value="NZ_ABVL01000006.1"/>
</dbReference>
<keyword evidence="5" id="KW-1185">Reference proteome</keyword>
<reference evidence="4 5" key="1">
    <citation type="journal article" date="2011" name="J. Bacteriol.">
        <title>Genome sequence of Chthoniobacter flavus Ellin428, an aerobic heterotrophic soil bacterium.</title>
        <authorList>
            <person name="Kant R."/>
            <person name="van Passel M.W."/>
            <person name="Palva A."/>
            <person name="Lucas S."/>
            <person name="Lapidus A."/>
            <person name="Glavina Del Rio T."/>
            <person name="Dalin E."/>
            <person name="Tice H."/>
            <person name="Bruce D."/>
            <person name="Goodwin L."/>
            <person name="Pitluck S."/>
            <person name="Larimer F.W."/>
            <person name="Land M.L."/>
            <person name="Hauser L."/>
            <person name="Sangwan P."/>
            <person name="de Vos W.M."/>
            <person name="Janssen P.H."/>
            <person name="Smidt H."/>
        </authorList>
    </citation>
    <scope>NUCLEOTIDE SEQUENCE [LARGE SCALE GENOMIC DNA]</scope>
    <source>
        <strain evidence="4 5">Ellin428</strain>
    </source>
</reference>
<comment type="caution">
    <text evidence="4">The sequence shown here is derived from an EMBL/GenBank/DDBJ whole genome shotgun (WGS) entry which is preliminary data.</text>
</comment>
<dbReference type="STRING" id="497964.CfE428DRAFT_2580"/>
<feature type="signal peptide" evidence="2">
    <location>
        <begin position="1"/>
        <end position="30"/>
    </location>
</feature>
<evidence type="ECO:0000256" key="2">
    <source>
        <dbReference type="SAM" id="SignalP"/>
    </source>
</evidence>
<dbReference type="Pfam" id="PF12951">
    <property type="entry name" value="PATR"/>
    <property type="match status" value="1"/>
</dbReference>
<dbReference type="InterPro" id="IPR006315">
    <property type="entry name" value="OM_autotransptr_brl_dom"/>
</dbReference>
<organism evidence="4 5">
    <name type="scientific">Chthoniobacter flavus Ellin428</name>
    <dbReference type="NCBI Taxonomy" id="497964"/>
    <lineage>
        <taxon>Bacteria</taxon>
        <taxon>Pseudomonadati</taxon>
        <taxon>Verrucomicrobiota</taxon>
        <taxon>Spartobacteria</taxon>
        <taxon>Chthoniobacterales</taxon>
        <taxon>Chthoniobacteraceae</taxon>
        <taxon>Chthoniobacter</taxon>
    </lineage>
</organism>
<dbReference type="NCBIfam" id="TIGR01414">
    <property type="entry name" value="autotrans_barl"/>
    <property type="match status" value="1"/>
</dbReference>
<dbReference type="SMART" id="SM00869">
    <property type="entry name" value="Autotransporter"/>
    <property type="match status" value="1"/>
</dbReference>
<sequence length="874" mass="90395" precursor="true">MTTEKLRSRLPIKPLVGSVAALLLCSHAFGKPETSDITWLTAPSDNNWFNSSNWSPAIVPDNSGTTAHFDQSNITNPDLGDSFIQLGGITFNSGANAYTINVNDSSVQFWNTGIVNQSKVTQNIVVGGGSDGGGTIEFFNSATAGQNTTITLLGSVTGGEGSVVHFWDTSSAGGATIVAMGNGGTLSGNVGGGAGIYFLDDSTGGTAAIKVYGNGFLDISNHNPGSVMIGSLEGNGNVFVGSNNLAVGSNDRSTIFSGSIQDGGEGGGTGGSLTKIGTGTLTLTGINTYTGNTIINGGALIVDGVIASPFTFVNPGSTLGGHGIIGGSVINNGLVSPGNSPGTLTINGNYAQTSIGGLLIQVATHHTFDHLIIGGAASLSGTLYVQPLDIPKLKKGEKFQFLTAGGGVSGTFGEVVQDKSTLMRFKVKYGSNDVTLRTYVAPFTSIGGLTPNQQSVASALNQLTNDKNASKLINFLATQPIGNLSGDFDKLAAEEFTSIFTIGTSFDNVQSLTLQSYLDSLRSGTGYSAGGLALNGFSVNYAGPISFRTGAAGPNGDDGKSSKEVQQVAPAENRWGAFLTGTGQWVGVSDDFNARGYDIATGGFTLGVDYKVCSHCAVGIMAGYVGTSVDAADGGRVLVNGGKLGLYATMFQNRQPAPPASTGLSKDSSKESKQVVVPAEVDPGWYADIAVVGGYSSYDLHRSGLEGTARGDTDGGDLNVLFGAGYDFKRGNFTFGPTASFNYTYVGVGSFTESGSLAPLRIDSQGQESIRTAFGMKASYDWKVGGLLIKPELRAAWQHEYGDSAYALNSSFADGNAGNFTVWGPRIGRDSFLLGAGFAIQLSDRLSTYFYYDGELGRTRYDSHSVTGGVRLAF</sequence>
<dbReference type="PROSITE" id="PS51208">
    <property type="entry name" value="AUTOTRANSPORTER"/>
    <property type="match status" value="1"/>
</dbReference>
<dbReference type="Gene3D" id="2.40.128.130">
    <property type="entry name" value="Autotransporter beta-domain"/>
    <property type="match status" value="2"/>
</dbReference>
<feature type="domain" description="Autotransporter" evidence="3">
    <location>
        <begin position="570"/>
        <end position="874"/>
    </location>
</feature>
<gene>
    <name evidence="4" type="ORF">CfE428DRAFT_2580</name>
</gene>
<dbReference type="AlphaFoldDB" id="B4D0X9"/>
<dbReference type="Proteomes" id="UP000005824">
    <property type="component" value="Unassembled WGS sequence"/>
</dbReference>